<feature type="domain" description="HTH lacI-type" evidence="4">
    <location>
        <begin position="8"/>
        <end position="38"/>
    </location>
</feature>
<dbReference type="RefSeq" id="WP_200818900.1">
    <property type="nucleotide sequence ID" value="NZ_FCNZ02000001.1"/>
</dbReference>
<gene>
    <name evidence="5" type="ORF">AWB66_00398</name>
</gene>
<evidence type="ECO:0000259" key="4">
    <source>
        <dbReference type="PROSITE" id="PS50932"/>
    </source>
</evidence>
<dbReference type="Gene3D" id="1.10.260.40">
    <property type="entry name" value="lambda repressor-like DNA-binding domains"/>
    <property type="match status" value="1"/>
</dbReference>
<dbReference type="Pfam" id="PF13407">
    <property type="entry name" value="Peripla_BP_4"/>
    <property type="match status" value="1"/>
</dbReference>
<dbReference type="CDD" id="cd06307">
    <property type="entry name" value="PBP1_sugar_binding"/>
    <property type="match status" value="1"/>
</dbReference>
<dbReference type="Proteomes" id="UP000054717">
    <property type="component" value="Unassembled WGS sequence"/>
</dbReference>
<reference evidence="5" key="1">
    <citation type="submission" date="2016-01" db="EMBL/GenBank/DDBJ databases">
        <authorList>
            <person name="Peeters Charlotte."/>
        </authorList>
    </citation>
    <scope>NUCLEOTIDE SEQUENCE</scope>
    <source>
        <strain evidence="5">LMG 22936</strain>
    </source>
</reference>
<dbReference type="InterPro" id="IPR000843">
    <property type="entry name" value="HTH_LacI"/>
</dbReference>
<keyword evidence="3" id="KW-0804">Transcription</keyword>
<comment type="caution">
    <text evidence="5">The sequence shown here is derived from an EMBL/GenBank/DDBJ whole genome shotgun (WGS) entry which is preliminary data.</text>
</comment>
<keyword evidence="1" id="KW-0805">Transcription regulation</keyword>
<dbReference type="SUPFAM" id="SSF53822">
    <property type="entry name" value="Periplasmic binding protein-like I"/>
    <property type="match status" value="1"/>
</dbReference>
<proteinExistence type="predicted"/>
<keyword evidence="6" id="KW-1185">Reference proteome</keyword>
<dbReference type="GO" id="GO:0000976">
    <property type="term" value="F:transcription cis-regulatory region binding"/>
    <property type="evidence" value="ECO:0007669"/>
    <property type="project" value="TreeGrafter"/>
</dbReference>
<organism evidence="5 6">
    <name type="scientific">Caballeronia telluris</name>
    <dbReference type="NCBI Taxonomy" id="326475"/>
    <lineage>
        <taxon>Bacteria</taxon>
        <taxon>Pseudomonadati</taxon>
        <taxon>Pseudomonadota</taxon>
        <taxon>Betaproteobacteria</taxon>
        <taxon>Burkholderiales</taxon>
        <taxon>Burkholderiaceae</taxon>
        <taxon>Caballeronia</taxon>
    </lineage>
</organism>
<evidence type="ECO:0000256" key="3">
    <source>
        <dbReference type="ARBA" id="ARBA00023163"/>
    </source>
</evidence>
<dbReference type="CDD" id="cd01392">
    <property type="entry name" value="HTH_LacI"/>
    <property type="match status" value="1"/>
</dbReference>
<dbReference type="GO" id="GO:0003700">
    <property type="term" value="F:DNA-binding transcription factor activity"/>
    <property type="evidence" value="ECO:0007669"/>
    <property type="project" value="TreeGrafter"/>
</dbReference>
<dbReference type="SUPFAM" id="SSF47413">
    <property type="entry name" value="lambda repressor-like DNA-binding domains"/>
    <property type="match status" value="1"/>
</dbReference>
<keyword evidence="2" id="KW-0238">DNA-binding</keyword>
<evidence type="ECO:0000256" key="1">
    <source>
        <dbReference type="ARBA" id="ARBA00023015"/>
    </source>
</evidence>
<dbReference type="InterPro" id="IPR025997">
    <property type="entry name" value="SBP_2_dom"/>
</dbReference>
<evidence type="ECO:0000313" key="5">
    <source>
        <dbReference type="EMBL" id="SAL12668.1"/>
    </source>
</evidence>
<name>A0A158EYQ3_9BURK</name>
<dbReference type="InterPro" id="IPR028082">
    <property type="entry name" value="Peripla_BP_I"/>
</dbReference>
<protein>
    <submittedName>
        <fullName evidence="5">LacI family transcriptional regulator</fullName>
    </submittedName>
</protein>
<dbReference type="STRING" id="326475.AWB66_00398"/>
<dbReference type="Gene3D" id="3.40.50.2300">
    <property type="match status" value="2"/>
</dbReference>
<dbReference type="PANTHER" id="PTHR30146:SF152">
    <property type="entry name" value="TRANSCRIPTIONAL REGULATORY PROTEIN"/>
    <property type="match status" value="1"/>
</dbReference>
<dbReference type="PROSITE" id="PS50932">
    <property type="entry name" value="HTH_LACI_2"/>
    <property type="match status" value="1"/>
</dbReference>
<dbReference type="Pfam" id="PF00356">
    <property type="entry name" value="LacI"/>
    <property type="match status" value="1"/>
</dbReference>
<evidence type="ECO:0000313" key="6">
    <source>
        <dbReference type="Proteomes" id="UP000054717"/>
    </source>
</evidence>
<sequence length="339" mass="37074">MPATRMMIARRAGVSVATVDRVLRDDQAVRPETAERVHVALANLRDERASRGRPPKPSTFRVAFVLPQINSRFLDHVERDIALSASFFREHRVTPSFYRCDFASQRETVAFAEKARDYDALVLAPLDYPWVERLIEELAEADVPVVTVFSDLPGSSRAAYVGVDNRIAGRTAGLLMGRFLGSRIGTVAVVSGSSRLHDQLERRTGFSQVLEEDFRNLRWIAEPDFAEDSDGAALATAGLLARHEDLAGVYATGGGISGIASALQEAGDKARVVVIGHGLSPETRARLAERAIDVILDQDVRGIVHWAGIAAVNFLNDVRGALAIPTPDTRIYLRENAHA</sequence>
<dbReference type="EMBL" id="FCNZ02000001">
    <property type="protein sequence ID" value="SAL12668.1"/>
    <property type="molecule type" value="Genomic_DNA"/>
</dbReference>
<dbReference type="AlphaFoldDB" id="A0A158EYQ3"/>
<dbReference type="SMART" id="SM00354">
    <property type="entry name" value="HTH_LACI"/>
    <property type="match status" value="1"/>
</dbReference>
<accession>A0A158EYQ3</accession>
<dbReference type="InterPro" id="IPR010982">
    <property type="entry name" value="Lambda_DNA-bd_dom_sf"/>
</dbReference>
<evidence type="ECO:0000256" key="2">
    <source>
        <dbReference type="ARBA" id="ARBA00023125"/>
    </source>
</evidence>
<dbReference type="PANTHER" id="PTHR30146">
    <property type="entry name" value="LACI-RELATED TRANSCRIPTIONAL REPRESSOR"/>
    <property type="match status" value="1"/>
</dbReference>